<feature type="compositionally biased region" description="Low complexity" evidence="8">
    <location>
        <begin position="476"/>
        <end position="490"/>
    </location>
</feature>
<comment type="subcellular location">
    <subcellularLocation>
        <location evidence="7">Nucleus</location>
    </subcellularLocation>
</comment>
<feature type="region of interest" description="Disordered" evidence="8">
    <location>
        <begin position="247"/>
        <end position="284"/>
    </location>
</feature>
<dbReference type="Gene3D" id="3.80.10.10">
    <property type="entry name" value="Ribonuclease Inhibitor"/>
    <property type="match status" value="1"/>
</dbReference>
<evidence type="ECO:0000256" key="7">
    <source>
        <dbReference type="PROSITE-ProRule" id="PRU00108"/>
    </source>
</evidence>
<protein>
    <recommendedName>
        <fullName evidence="9">Homeobox domain-containing protein</fullName>
    </recommendedName>
</protein>
<evidence type="ECO:0000313" key="11">
    <source>
        <dbReference type="Proteomes" id="UP000518752"/>
    </source>
</evidence>
<feature type="compositionally biased region" description="Low complexity" evidence="8">
    <location>
        <begin position="1616"/>
        <end position="1628"/>
    </location>
</feature>
<feature type="region of interest" description="Disordered" evidence="8">
    <location>
        <begin position="425"/>
        <end position="454"/>
    </location>
</feature>
<dbReference type="PROSITE" id="PS51450">
    <property type="entry name" value="LRR"/>
    <property type="match status" value="2"/>
</dbReference>
<dbReference type="CDD" id="cd00086">
    <property type="entry name" value="homeodomain"/>
    <property type="match status" value="1"/>
</dbReference>
<feature type="region of interest" description="Disordered" evidence="8">
    <location>
        <begin position="102"/>
        <end position="140"/>
    </location>
</feature>
<feature type="compositionally biased region" description="Polar residues" evidence="8">
    <location>
        <begin position="1"/>
        <end position="12"/>
    </location>
</feature>
<dbReference type="OrthoDB" id="7451790at2759"/>
<dbReference type="Pfam" id="PF05920">
    <property type="entry name" value="Homeobox_KN"/>
    <property type="match status" value="1"/>
</dbReference>
<keyword evidence="5 7" id="KW-0371">Homeobox</keyword>
<feature type="region of interest" description="Disordered" evidence="8">
    <location>
        <begin position="1599"/>
        <end position="1643"/>
    </location>
</feature>
<dbReference type="SMART" id="SM00389">
    <property type="entry name" value="HOX"/>
    <property type="match status" value="1"/>
</dbReference>
<dbReference type="PROSITE" id="PS50071">
    <property type="entry name" value="HOMEOBOX_2"/>
    <property type="match status" value="1"/>
</dbReference>
<evidence type="ECO:0000256" key="5">
    <source>
        <dbReference type="ARBA" id="ARBA00023155"/>
    </source>
</evidence>
<feature type="compositionally biased region" description="Basic and acidic residues" evidence="8">
    <location>
        <begin position="575"/>
        <end position="586"/>
    </location>
</feature>
<dbReference type="Proteomes" id="UP000518752">
    <property type="component" value="Unassembled WGS sequence"/>
</dbReference>
<keyword evidence="3" id="KW-0677">Repeat</keyword>
<dbReference type="InterPro" id="IPR009057">
    <property type="entry name" value="Homeodomain-like_sf"/>
</dbReference>
<dbReference type="SUPFAM" id="SSF52058">
    <property type="entry name" value="L domain-like"/>
    <property type="match status" value="1"/>
</dbReference>
<feature type="compositionally biased region" description="Basic and acidic residues" evidence="8">
    <location>
        <begin position="1136"/>
        <end position="1148"/>
    </location>
</feature>
<name>A0A8H5H516_9AGAR</name>
<dbReference type="GO" id="GO:0035591">
    <property type="term" value="F:signaling adaptor activity"/>
    <property type="evidence" value="ECO:0007669"/>
    <property type="project" value="TreeGrafter"/>
</dbReference>
<dbReference type="InterPro" id="IPR001356">
    <property type="entry name" value="HD"/>
</dbReference>
<evidence type="ECO:0000256" key="3">
    <source>
        <dbReference type="ARBA" id="ARBA00022737"/>
    </source>
</evidence>
<dbReference type="SUPFAM" id="SSF46689">
    <property type="entry name" value="Homeodomain-like"/>
    <property type="match status" value="1"/>
</dbReference>
<feature type="compositionally biased region" description="Basic residues" evidence="8">
    <location>
        <begin position="705"/>
        <end position="716"/>
    </location>
</feature>
<feature type="region of interest" description="Disordered" evidence="8">
    <location>
        <begin position="173"/>
        <end position="197"/>
    </location>
</feature>
<dbReference type="GO" id="GO:0003677">
    <property type="term" value="F:DNA binding"/>
    <property type="evidence" value="ECO:0007669"/>
    <property type="project" value="UniProtKB-UniRule"/>
</dbReference>
<feature type="domain" description="Homeobox" evidence="9">
    <location>
        <begin position="1632"/>
        <end position="1695"/>
    </location>
</feature>
<feature type="compositionally biased region" description="Acidic residues" evidence="8">
    <location>
        <begin position="17"/>
        <end position="34"/>
    </location>
</feature>
<evidence type="ECO:0000256" key="4">
    <source>
        <dbReference type="ARBA" id="ARBA00023125"/>
    </source>
</evidence>
<keyword evidence="2" id="KW-0433">Leucine-rich repeat</keyword>
<evidence type="ECO:0000259" key="9">
    <source>
        <dbReference type="PROSITE" id="PS50071"/>
    </source>
</evidence>
<comment type="similarity">
    <text evidence="1">Belongs to the TALE/M-ATYP homeobox family.</text>
</comment>
<dbReference type="InterPro" id="IPR052574">
    <property type="entry name" value="CDIRP"/>
</dbReference>
<feature type="region of interest" description="Disordered" evidence="8">
    <location>
        <begin position="476"/>
        <end position="499"/>
    </location>
</feature>
<dbReference type="GO" id="GO:0061499">
    <property type="term" value="C:outer plaque of mitotic spindle pole body"/>
    <property type="evidence" value="ECO:0007669"/>
    <property type="project" value="TreeGrafter"/>
</dbReference>
<accession>A0A8H5H516</accession>
<feature type="region of interest" description="Disordered" evidence="8">
    <location>
        <begin position="1413"/>
        <end position="1550"/>
    </location>
</feature>
<feature type="compositionally biased region" description="Basic and acidic residues" evidence="8">
    <location>
        <begin position="1371"/>
        <end position="1380"/>
    </location>
</feature>
<evidence type="ECO:0000256" key="6">
    <source>
        <dbReference type="ARBA" id="ARBA00023242"/>
    </source>
</evidence>
<feature type="compositionally biased region" description="Pro residues" evidence="8">
    <location>
        <begin position="1604"/>
        <end position="1615"/>
    </location>
</feature>
<feature type="region of interest" description="Disordered" evidence="8">
    <location>
        <begin position="1"/>
        <end position="41"/>
    </location>
</feature>
<keyword evidence="4 7" id="KW-0238">DNA-binding</keyword>
<dbReference type="EMBL" id="JAACJN010000087">
    <property type="protein sequence ID" value="KAF5376832.1"/>
    <property type="molecule type" value="Genomic_DNA"/>
</dbReference>
<feature type="compositionally biased region" description="Polar residues" evidence="8">
    <location>
        <begin position="120"/>
        <end position="129"/>
    </location>
</feature>
<dbReference type="GO" id="GO:0005634">
    <property type="term" value="C:nucleus"/>
    <property type="evidence" value="ECO:0007669"/>
    <property type="project" value="UniProtKB-SubCell"/>
</dbReference>
<dbReference type="Gene3D" id="1.10.10.60">
    <property type="entry name" value="Homeodomain-like"/>
    <property type="match status" value="1"/>
</dbReference>
<dbReference type="InterPro" id="IPR032675">
    <property type="entry name" value="LRR_dom_sf"/>
</dbReference>
<feature type="compositionally biased region" description="Low complexity" evidence="8">
    <location>
        <begin position="1342"/>
        <end position="1355"/>
    </location>
</feature>
<reference evidence="10 11" key="1">
    <citation type="journal article" date="2020" name="ISME J.">
        <title>Uncovering the hidden diversity of litter-decomposition mechanisms in mushroom-forming fungi.</title>
        <authorList>
            <person name="Floudas D."/>
            <person name="Bentzer J."/>
            <person name="Ahren D."/>
            <person name="Johansson T."/>
            <person name="Persson P."/>
            <person name="Tunlid A."/>
        </authorList>
    </citation>
    <scope>NUCLEOTIDE SEQUENCE [LARGE SCALE GENOMIC DNA]</scope>
    <source>
        <strain evidence="10 11">CBS 406.79</strain>
    </source>
</reference>
<gene>
    <name evidence="10" type="ORF">D9757_008894</name>
</gene>
<feature type="region of interest" description="Disordered" evidence="8">
    <location>
        <begin position="1779"/>
        <end position="1854"/>
    </location>
</feature>
<feature type="DNA-binding region" description="Homeobox" evidence="7">
    <location>
        <begin position="1634"/>
        <end position="1696"/>
    </location>
</feature>
<feature type="region of interest" description="Disordered" evidence="8">
    <location>
        <begin position="768"/>
        <end position="822"/>
    </location>
</feature>
<dbReference type="InterPro" id="IPR001611">
    <property type="entry name" value="Leu-rich_rpt"/>
</dbReference>
<feature type="compositionally biased region" description="Low complexity" evidence="8">
    <location>
        <begin position="1487"/>
        <end position="1505"/>
    </location>
</feature>
<feature type="region of interest" description="Disordered" evidence="8">
    <location>
        <begin position="1125"/>
        <end position="1185"/>
    </location>
</feature>
<comment type="caution">
    <text evidence="10">The sequence shown here is derived from an EMBL/GenBank/DDBJ whole genome shotgun (WGS) entry which is preliminary data.</text>
</comment>
<keyword evidence="6 7" id="KW-0539">Nucleus</keyword>
<feature type="compositionally biased region" description="Acidic residues" evidence="8">
    <location>
        <begin position="618"/>
        <end position="629"/>
    </location>
</feature>
<dbReference type="GO" id="GO:0006355">
    <property type="term" value="P:regulation of DNA-templated transcription"/>
    <property type="evidence" value="ECO:0007669"/>
    <property type="project" value="InterPro"/>
</dbReference>
<dbReference type="PANTHER" id="PTHR47566:SF1">
    <property type="entry name" value="PROTEIN NUD1"/>
    <property type="match status" value="1"/>
</dbReference>
<feature type="compositionally biased region" description="Basic and acidic residues" evidence="8">
    <location>
        <begin position="555"/>
        <end position="565"/>
    </location>
</feature>
<feature type="compositionally biased region" description="Polar residues" evidence="8">
    <location>
        <begin position="1447"/>
        <end position="1456"/>
    </location>
</feature>
<feature type="compositionally biased region" description="Acidic residues" evidence="8">
    <location>
        <begin position="637"/>
        <end position="665"/>
    </location>
</feature>
<organism evidence="10 11">
    <name type="scientific">Collybiopsis confluens</name>
    <dbReference type="NCBI Taxonomy" id="2823264"/>
    <lineage>
        <taxon>Eukaryota</taxon>
        <taxon>Fungi</taxon>
        <taxon>Dikarya</taxon>
        <taxon>Basidiomycota</taxon>
        <taxon>Agaricomycotina</taxon>
        <taxon>Agaricomycetes</taxon>
        <taxon>Agaricomycetidae</taxon>
        <taxon>Agaricales</taxon>
        <taxon>Marasmiineae</taxon>
        <taxon>Omphalotaceae</taxon>
        <taxon>Collybiopsis</taxon>
    </lineage>
</organism>
<dbReference type="GO" id="GO:0031028">
    <property type="term" value="P:septation initiation signaling"/>
    <property type="evidence" value="ECO:0007669"/>
    <property type="project" value="TreeGrafter"/>
</dbReference>
<feature type="region of interest" description="Disordered" evidence="8">
    <location>
        <begin position="1342"/>
        <end position="1393"/>
    </location>
</feature>
<evidence type="ECO:0000256" key="8">
    <source>
        <dbReference type="SAM" id="MobiDB-lite"/>
    </source>
</evidence>
<dbReference type="InterPro" id="IPR008422">
    <property type="entry name" value="KN_HD"/>
</dbReference>
<feature type="compositionally biased region" description="Polar residues" evidence="8">
    <location>
        <begin position="1526"/>
        <end position="1548"/>
    </location>
</feature>
<feature type="region of interest" description="Disordered" evidence="8">
    <location>
        <begin position="377"/>
        <end position="401"/>
    </location>
</feature>
<feature type="region of interest" description="Disordered" evidence="8">
    <location>
        <begin position="538"/>
        <end position="754"/>
    </location>
</feature>
<evidence type="ECO:0000313" key="10">
    <source>
        <dbReference type="EMBL" id="KAF5376832.1"/>
    </source>
</evidence>
<evidence type="ECO:0000256" key="1">
    <source>
        <dbReference type="ARBA" id="ARBA00005800"/>
    </source>
</evidence>
<feature type="compositionally biased region" description="Acidic residues" evidence="8">
    <location>
        <begin position="587"/>
        <end position="605"/>
    </location>
</feature>
<sequence length="1854" mass="203102">MIHPAGSSSRPAWQTDELQDEWVEPEPEDSDDDQFNGTRSISFTAPLSTQIHTINDIALPPPPAGSHSKGTFLVHQSIPNLPLLPKTPGRNKTQMKNFFSPMPLESMFEPPSPPRPHSYSLPTPSQPSRASPGPDEIIETDVPNMNSFDGRKPSMDCQFTFSAPRDGLLNLGIQPEAESTPGNPGQRAPNPPATDPPLRLFQFQYDTYTRDHLSAMVDSIAVNPALGSGTTNSPASLEHLSRVSELTGVHPHNSDVRSAKRIKLSPKSDLEEEVPPPQRPKLLGKDYVGESQSLMKQIKQARYFSTISTVASAQDQDTSDQDSSPSTADFVLPTAGLPRSSIEFRLQAATLMAQIKNDMSSQKRVFSGDHESFLSSVEPSVQVESRRSPRLRNVHTSPQRSLRRFVSQKEDQELALRVSKMAITSPRRAGSKVQMPRIRVSSDSSEYLPPASGLPLAHTASSVTSLSNGGLRRFVSSSTTASGSTLTTSSVPSFTKHAGPAQIRTIAPSEVPALDRLGNMMFDKVMMKWVKNSAQIDGDYLPPEEVSEDPFGDIESLKDDSKLEESSFVAEESEGPDRNELSRVEEYSELDDAEEMDLTSFETDDPNGRLMEVLSGFVEDDETTDSEDDIIPREPLDIVEYDSEAEDEEREQEELDERFLEEEDQPSPKLASAASSPDRPITSSVRSAMKIPASVLKDVSGARYRTPRRKSNHRRSVSFSDGKRDGPIRGLSKNADLGDITIPGDSRNGFVPSARSKRITDMMVALEDSDYESDESPSKSYSSGDRPAELKPLANRTTAKLQDSPRASKRVFSRSPRFSNSRASGNATFLTECSFGIAHDRLVQVLTDVEPFEPHWEELSSIDLSGKNVESVARLKELLPRLDHLKLAIVFDRLMLPSIDGLFFYSVFLDFQKANVQLIRTRLEMLNLSENRLDNLAGLASLPSLIALNVVWFARTSVSAGPVKKLSCSRNEHPVQTAGNNLQRALFVVENGNSLEMLNFDRSMPRLKILRASGNRISALDTGAAPNLRTLYLDNNTLKSLTKVERLAKLENLSLRNQRGKGKGYELSGLIMYSQFMSRDARDVKRLYLSACGLQAHHSTQGASIDDTECQGVESELQLFGGRQTFGRANENTETDDNRFKAQRDKGFDPPAATDAGSRDVGFQDVPGALQPSDEDGNKGASKSGWKEMDAKFRRDLPNDSYIGRLAYRGLVMEACARIRMLDGIEVTEKERVKAGKVLVGILGERRKRELSSYRCEAERGKRGNMTIMGEGGAGEKEQSADEHRHLNSDCPVLALSPSFLSTNTISMIDDPKSLGNELNSYNVAQLQFALPADLDYDSRRMSSSATSTADTDSSVLSRPEKRPMSPSDSPEPKKLRSTLESEQPNWDMKSEDSKVSLPSIFTTFEDDNLARPSASEFRRASLPTLSSDRVRHSPYPPPSLRHQSFAPATQSSLASYTFPPPSADDDKSRPKLSTDLSYAGGGGLSAGYDSYPTPGLSSGTTPSSQFGSPSDFHSTGGGYSDSDGHWNNSPSGIVRPSSTPGQVSSSPAVKYHESLRHASFSASTQAQHMFTGSARISGHHDRRSFSAGIKTEWNFPHSDYLPPQYPSPQMPPTPSSASRASQSVSNSTLVDRPQRKRGKLPKETTDFLKAWLHRHSDHPYPSEEEKKQLCHATGLSMSQVSNWMINARRRILAPARPSTNPTTTAPFPPVGRSASLSGLLDPLGRRASLPTSAPDSLNLYHPMSLPSMPGGHPADYMGRMPGGLDYPPQGGRNMNMYPNSMQQSYMNSSVPLSAPPSLSNNPFSSQGYSNGAGYLPNHSPRLPAPAQEQSHYFSEGTPSNSGSAPGSGYGTPQ</sequence>
<dbReference type="PANTHER" id="PTHR47566">
    <property type="match status" value="1"/>
</dbReference>
<evidence type="ECO:0000256" key="2">
    <source>
        <dbReference type="ARBA" id="ARBA00022614"/>
    </source>
</evidence>
<dbReference type="GO" id="GO:1902412">
    <property type="term" value="P:regulation of mitotic cytokinesis"/>
    <property type="evidence" value="ECO:0007669"/>
    <property type="project" value="TreeGrafter"/>
</dbReference>
<proteinExistence type="inferred from homology"/>
<feature type="compositionally biased region" description="Polar residues" evidence="8">
    <location>
        <begin position="1828"/>
        <end position="1845"/>
    </location>
</feature>
<feature type="compositionally biased region" description="Low complexity" evidence="8">
    <location>
        <begin position="1788"/>
        <end position="1806"/>
    </location>
</feature>
<keyword evidence="11" id="KW-1185">Reference proteome</keyword>